<proteinExistence type="predicted"/>
<accession>A0ABP1K3T0</accession>
<evidence type="ECO:0000313" key="1">
    <source>
        <dbReference type="EMBL" id="CAL6052069.1"/>
    </source>
</evidence>
<organism evidence="1 2">
    <name type="scientific">Hexamita inflata</name>
    <dbReference type="NCBI Taxonomy" id="28002"/>
    <lineage>
        <taxon>Eukaryota</taxon>
        <taxon>Metamonada</taxon>
        <taxon>Diplomonadida</taxon>
        <taxon>Hexamitidae</taxon>
        <taxon>Hexamitinae</taxon>
        <taxon>Hexamita</taxon>
    </lineage>
</organism>
<sequence length="123" mass="14489">MLKYQCLQNTENSGTRKKLEQKTNLCYCHSKTDNKLLINKYHFECIIHHLSICKEKDQIQHTFESHQFYKLHYLAHFLTDMLDKSVQHSKPAQSEESWHISPIIFLHCVRILGKFCTAGTVPV</sequence>
<comment type="caution">
    <text evidence="1">The sequence shown here is derived from an EMBL/GenBank/DDBJ whole genome shotgun (WGS) entry which is preliminary data.</text>
</comment>
<dbReference type="Proteomes" id="UP001642409">
    <property type="component" value="Unassembled WGS sequence"/>
</dbReference>
<protein>
    <submittedName>
        <fullName evidence="1">Hypothetical_protein</fullName>
    </submittedName>
</protein>
<gene>
    <name evidence="1" type="ORF">HINF_LOCUS44674</name>
</gene>
<evidence type="ECO:0000313" key="2">
    <source>
        <dbReference type="Proteomes" id="UP001642409"/>
    </source>
</evidence>
<dbReference type="EMBL" id="CAXDID020000190">
    <property type="protein sequence ID" value="CAL6052069.1"/>
    <property type="molecule type" value="Genomic_DNA"/>
</dbReference>
<reference evidence="1 2" key="1">
    <citation type="submission" date="2024-07" db="EMBL/GenBank/DDBJ databases">
        <authorList>
            <person name="Akdeniz Z."/>
        </authorList>
    </citation>
    <scope>NUCLEOTIDE SEQUENCE [LARGE SCALE GENOMIC DNA]</scope>
</reference>
<keyword evidence="2" id="KW-1185">Reference proteome</keyword>
<name>A0ABP1K3T0_9EUKA</name>